<keyword evidence="11" id="KW-0325">Glycoprotein</keyword>
<evidence type="ECO:0000256" key="3">
    <source>
        <dbReference type="ARBA" id="ARBA00022679"/>
    </source>
</evidence>
<comment type="caution">
    <text evidence="15">The sequence shown here is derived from an EMBL/GenBank/DDBJ whole genome shotgun (WGS) entry which is preliminary data.</text>
</comment>
<dbReference type="InterPro" id="IPR017441">
    <property type="entry name" value="Protein_kinase_ATP_BS"/>
</dbReference>
<keyword evidence="4" id="KW-0812">Transmembrane</keyword>
<protein>
    <submittedName>
        <fullName evidence="15">Rust resistance kinase Lr10</fullName>
    </submittedName>
</protein>
<dbReference type="InterPro" id="IPR045874">
    <property type="entry name" value="LRK10/LRL21-25-like"/>
</dbReference>
<keyword evidence="2 13" id="KW-0723">Serine/threonine-protein kinase</keyword>
<dbReference type="EMBL" id="QGNW01001663">
    <property type="protein sequence ID" value="RVW33878.1"/>
    <property type="molecule type" value="Genomic_DNA"/>
</dbReference>
<keyword evidence="6 12" id="KW-0547">Nucleotide-binding</keyword>
<dbReference type="GO" id="GO:0005524">
    <property type="term" value="F:ATP binding"/>
    <property type="evidence" value="ECO:0007669"/>
    <property type="project" value="UniProtKB-UniRule"/>
</dbReference>
<dbReference type="InterPro" id="IPR008271">
    <property type="entry name" value="Ser/Thr_kinase_AS"/>
</dbReference>
<evidence type="ECO:0000256" key="12">
    <source>
        <dbReference type="PROSITE-ProRule" id="PRU10141"/>
    </source>
</evidence>
<name>A0A438DEM0_VITVI</name>
<dbReference type="PANTHER" id="PTHR27009">
    <property type="entry name" value="RUST RESISTANCE KINASE LR10-RELATED"/>
    <property type="match status" value="1"/>
</dbReference>
<accession>A0A438DEM0</accession>
<evidence type="ECO:0000256" key="7">
    <source>
        <dbReference type="ARBA" id="ARBA00022777"/>
    </source>
</evidence>
<keyword evidence="8 12" id="KW-0067">ATP-binding</keyword>
<evidence type="ECO:0000259" key="14">
    <source>
        <dbReference type="PROSITE" id="PS50011"/>
    </source>
</evidence>
<feature type="binding site" evidence="12">
    <location>
        <position position="72"/>
    </location>
    <ligand>
        <name>ATP</name>
        <dbReference type="ChEBI" id="CHEBI:30616"/>
    </ligand>
</feature>
<keyword evidence="3" id="KW-0808">Transferase</keyword>
<evidence type="ECO:0000256" key="2">
    <source>
        <dbReference type="ARBA" id="ARBA00022527"/>
    </source>
</evidence>
<dbReference type="PROSITE" id="PS50011">
    <property type="entry name" value="PROTEIN_KINASE_DOM"/>
    <property type="match status" value="1"/>
</dbReference>
<dbReference type="Gene3D" id="1.10.510.10">
    <property type="entry name" value="Transferase(Phosphotransferase) domain 1"/>
    <property type="match status" value="2"/>
</dbReference>
<evidence type="ECO:0000256" key="10">
    <source>
        <dbReference type="ARBA" id="ARBA00023136"/>
    </source>
</evidence>
<dbReference type="FunFam" id="1.10.510.10:FF:000590">
    <property type="entry name" value="PR5-like receptor kinase"/>
    <property type="match status" value="1"/>
</dbReference>
<dbReference type="SMART" id="SM00220">
    <property type="entry name" value="S_TKc"/>
    <property type="match status" value="1"/>
</dbReference>
<dbReference type="PROSITE" id="PS00107">
    <property type="entry name" value="PROTEIN_KINASE_ATP"/>
    <property type="match status" value="1"/>
</dbReference>
<comment type="similarity">
    <text evidence="13">Belongs to the protein kinase superfamily.</text>
</comment>
<dbReference type="Proteomes" id="UP000288805">
    <property type="component" value="Unassembled WGS sequence"/>
</dbReference>
<proteinExistence type="inferred from homology"/>
<organism evidence="15 16">
    <name type="scientific">Vitis vinifera</name>
    <name type="common">Grape</name>
    <dbReference type="NCBI Taxonomy" id="29760"/>
    <lineage>
        <taxon>Eukaryota</taxon>
        <taxon>Viridiplantae</taxon>
        <taxon>Streptophyta</taxon>
        <taxon>Embryophyta</taxon>
        <taxon>Tracheophyta</taxon>
        <taxon>Spermatophyta</taxon>
        <taxon>Magnoliopsida</taxon>
        <taxon>eudicotyledons</taxon>
        <taxon>Gunneridae</taxon>
        <taxon>Pentapetalae</taxon>
        <taxon>rosids</taxon>
        <taxon>Vitales</taxon>
        <taxon>Vitaceae</taxon>
        <taxon>Viteae</taxon>
        <taxon>Vitis</taxon>
    </lineage>
</organism>
<dbReference type="GO" id="GO:0016020">
    <property type="term" value="C:membrane"/>
    <property type="evidence" value="ECO:0007669"/>
    <property type="project" value="UniProtKB-SubCell"/>
</dbReference>
<keyword evidence="9" id="KW-1133">Transmembrane helix</keyword>
<evidence type="ECO:0000256" key="13">
    <source>
        <dbReference type="RuleBase" id="RU000304"/>
    </source>
</evidence>
<evidence type="ECO:0000256" key="1">
    <source>
        <dbReference type="ARBA" id="ARBA00004479"/>
    </source>
</evidence>
<reference evidence="15 16" key="1">
    <citation type="journal article" date="2018" name="PLoS Genet.">
        <title>Population sequencing reveals clonal diversity and ancestral inbreeding in the grapevine cultivar Chardonnay.</title>
        <authorList>
            <person name="Roach M.J."/>
            <person name="Johnson D.L."/>
            <person name="Bohlmann J."/>
            <person name="van Vuuren H.J."/>
            <person name="Jones S.J."/>
            <person name="Pretorius I.S."/>
            <person name="Schmidt S.A."/>
            <person name="Borneman A.R."/>
        </authorList>
    </citation>
    <scope>NUCLEOTIDE SEQUENCE [LARGE SCALE GENOMIC DNA]</scope>
    <source>
        <strain evidence="16">cv. Chardonnay</strain>
        <tissue evidence="15">Leaf</tissue>
    </source>
</reference>
<dbReference type="AlphaFoldDB" id="A0A438DEM0"/>
<gene>
    <name evidence="15" type="primary">LRK10_9</name>
    <name evidence="15" type="ORF">CK203_089086</name>
</gene>
<evidence type="ECO:0000256" key="9">
    <source>
        <dbReference type="ARBA" id="ARBA00022989"/>
    </source>
</evidence>
<evidence type="ECO:0000256" key="5">
    <source>
        <dbReference type="ARBA" id="ARBA00022729"/>
    </source>
</evidence>
<keyword evidence="5" id="KW-0732">Signal</keyword>
<dbReference type="GO" id="GO:0004674">
    <property type="term" value="F:protein serine/threonine kinase activity"/>
    <property type="evidence" value="ECO:0007669"/>
    <property type="project" value="UniProtKB-KW"/>
</dbReference>
<evidence type="ECO:0000256" key="8">
    <source>
        <dbReference type="ARBA" id="ARBA00022840"/>
    </source>
</evidence>
<evidence type="ECO:0000256" key="4">
    <source>
        <dbReference type="ARBA" id="ARBA00022692"/>
    </source>
</evidence>
<dbReference type="PROSITE" id="PS00108">
    <property type="entry name" value="PROTEIN_KINASE_ST"/>
    <property type="match status" value="1"/>
</dbReference>
<dbReference type="SUPFAM" id="SSF56112">
    <property type="entry name" value="Protein kinase-like (PK-like)"/>
    <property type="match status" value="1"/>
</dbReference>
<dbReference type="InterPro" id="IPR011009">
    <property type="entry name" value="Kinase-like_dom_sf"/>
</dbReference>
<dbReference type="InterPro" id="IPR000719">
    <property type="entry name" value="Prot_kinase_dom"/>
</dbReference>
<evidence type="ECO:0000313" key="16">
    <source>
        <dbReference type="Proteomes" id="UP000288805"/>
    </source>
</evidence>
<keyword evidence="7 15" id="KW-0418">Kinase</keyword>
<sequence>MLYRVYSSDKVERENRVKVKKFLEDYEALKPSRYSYVDVKRITSQFKDKLGQGGYGTVYKGKLSNEVFVAVKILNNSQGNGEEFINEVATMGIAKGIEYLHQGCDQRILHFDIKPHNILLDHNFNPKISDFGLAKLCPKEQSAVSMTIVRGTMGYITPEVLSRNFGNVSYKSDVYSFGMLLLEMVGGRKNIDVSVESTSQVYFREWIYNHLDIGDELHIQIEEEEDVEIAKKLAIVGLSCIQWCPVDRPSMKIVVQMLEGEGDKLTMPPNPFASTVPTNLSKPGRVFQQELAIISELEEK</sequence>
<dbReference type="Pfam" id="PF00069">
    <property type="entry name" value="Pkinase"/>
    <property type="match status" value="1"/>
</dbReference>
<evidence type="ECO:0000256" key="11">
    <source>
        <dbReference type="ARBA" id="ARBA00023180"/>
    </source>
</evidence>
<evidence type="ECO:0000256" key="6">
    <source>
        <dbReference type="ARBA" id="ARBA00022741"/>
    </source>
</evidence>
<evidence type="ECO:0000313" key="15">
    <source>
        <dbReference type="EMBL" id="RVW33878.1"/>
    </source>
</evidence>
<comment type="subcellular location">
    <subcellularLocation>
        <location evidence="1">Membrane</location>
        <topology evidence="1">Single-pass type I membrane protein</topology>
    </subcellularLocation>
</comment>
<feature type="domain" description="Protein kinase" evidence="14">
    <location>
        <begin position="1"/>
        <end position="273"/>
    </location>
</feature>
<keyword evidence="10" id="KW-0472">Membrane</keyword>